<evidence type="ECO:0000313" key="2">
    <source>
        <dbReference type="EMBL" id="WDG07104.1"/>
    </source>
</evidence>
<evidence type="ECO:0000313" key="3">
    <source>
        <dbReference type="Proteomes" id="UP001219537"/>
    </source>
</evidence>
<sequence>MKYSTIALTALMLSTTSAMAATLETGSQTMQWQGTVPVVTPPTDAGYVIEKLGAVDFLAGNLEFDNAGGAVTLKSASQIGFVVKKDDNKDGVISADEGTPLAYDVQLTNVRVGIDGAAIAEQTDGFFEVKHNGTLLDKHSTATISAETAAAGSKFDISTKAGVSAPITAGQEVILQAIVAVTPTDA</sequence>
<reference evidence="2" key="1">
    <citation type="submission" date="2023-02" db="EMBL/GenBank/DDBJ databases">
        <title>Isolation, identification, and genome analysis of Vibrio campbellii in the Penaeus vannamei larvae stage.</title>
        <authorList>
            <person name="Huang T."/>
            <person name="Zhang B."/>
        </authorList>
    </citation>
    <scope>NUCLEOTIDE SEQUENCE</scope>
    <source>
        <strain evidence="2">20220413_1</strain>
    </source>
</reference>
<dbReference type="EMBL" id="CP117988">
    <property type="protein sequence ID" value="WDG07104.1"/>
    <property type="molecule type" value="Genomic_DNA"/>
</dbReference>
<evidence type="ECO:0000256" key="1">
    <source>
        <dbReference type="SAM" id="SignalP"/>
    </source>
</evidence>
<dbReference type="Proteomes" id="UP001219537">
    <property type="component" value="Chromosome 1"/>
</dbReference>
<accession>A0AAQ2XUX6</accession>
<proteinExistence type="predicted"/>
<name>A0AAQ2XUX6_9VIBR</name>
<feature type="signal peptide" evidence="1">
    <location>
        <begin position="1"/>
        <end position="20"/>
    </location>
</feature>
<organism evidence="2 3">
    <name type="scientific">Vibrio campbellii</name>
    <dbReference type="NCBI Taxonomy" id="680"/>
    <lineage>
        <taxon>Bacteria</taxon>
        <taxon>Pseudomonadati</taxon>
        <taxon>Pseudomonadota</taxon>
        <taxon>Gammaproteobacteria</taxon>
        <taxon>Vibrionales</taxon>
        <taxon>Vibrionaceae</taxon>
        <taxon>Vibrio</taxon>
    </lineage>
</organism>
<gene>
    <name evidence="2" type="ORF">PUN50_10115</name>
</gene>
<keyword evidence="1" id="KW-0732">Signal</keyword>
<dbReference type="AlphaFoldDB" id="A0AAQ2XUX6"/>
<dbReference type="RefSeq" id="WP_274290314.1">
    <property type="nucleotide sequence ID" value="NZ_CP117988.1"/>
</dbReference>
<protein>
    <submittedName>
        <fullName evidence="2">Uncharacterized protein</fullName>
    </submittedName>
</protein>
<feature type="chain" id="PRO_5042855609" evidence="1">
    <location>
        <begin position="21"/>
        <end position="186"/>
    </location>
</feature>